<feature type="region of interest" description="Disordered" evidence="6">
    <location>
        <begin position="1"/>
        <end position="27"/>
    </location>
</feature>
<sequence length="84" mass="9523">MTDHLSAGPEERTDDRQGYRNGSYERQLTTRVGTLELEVPPGRKGEFQTGLFQRQERSEKALVLALMQQGPPGRLHAPREGDHH</sequence>
<dbReference type="GO" id="GO:0006313">
    <property type="term" value="P:DNA transposition"/>
    <property type="evidence" value="ECO:0007669"/>
    <property type="project" value="InterPro"/>
</dbReference>
<reference evidence="7" key="1">
    <citation type="submission" date="2022-08" db="EMBL/GenBank/DDBJ databases">
        <title>Genomic Encyclopedia of Type Strains, Phase V (KMG-V): Genome sequencing to study the core and pangenomes of soil and plant-associated prokaryotes.</title>
        <authorList>
            <person name="Whitman W."/>
        </authorList>
    </citation>
    <scope>NUCLEOTIDE SEQUENCE</scope>
    <source>
        <strain evidence="7">SP2016B</strain>
    </source>
</reference>
<dbReference type="Pfam" id="PF00872">
    <property type="entry name" value="Transposase_mut"/>
    <property type="match status" value="1"/>
</dbReference>
<comment type="similarity">
    <text evidence="2">Belongs to the transposase mutator family.</text>
</comment>
<dbReference type="InterPro" id="IPR001207">
    <property type="entry name" value="Transposase_mutator"/>
</dbReference>
<dbReference type="AlphaFoldDB" id="A0A9X2ZPG9"/>
<evidence type="ECO:0000256" key="3">
    <source>
        <dbReference type="ARBA" id="ARBA00022578"/>
    </source>
</evidence>
<dbReference type="Proteomes" id="UP001155034">
    <property type="component" value="Unassembled WGS sequence"/>
</dbReference>
<evidence type="ECO:0000256" key="2">
    <source>
        <dbReference type="ARBA" id="ARBA00010961"/>
    </source>
</evidence>
<protein>
    <submittedName>
        <fullName evidence="7">Transposase-like protein</fullName>
    </submittedName>
</protein>
<comment type="function">
    <text evidence="1">Required for the transposition of the insertion element.</text>
</comment>
<dbReference type="RefSeq" id="WP_272505649.1">
    <property type="nucleotide sequence ID" value="NZ_JANTYZ010000027.1"/>
</dbReference>
<evidence type="ECO:0000256" key="5">
    <source>
        <dbReference type="ARBA" id="ARBA00023172"/>
    </source>
</evidence>
<evidence type="ECO:0000256" key="6">
    <source>
        <dbReference type="SAM" id="MobiDB-lite"/>
    </source>
</evidence>
<keyword evidence="4" id="KW-0238">DNA-binding</keyword>
<evidence type="ECO:0000313" key="7">
    <source>
        <dbReference type="EMBL" id="MCS3866951.1"/>
    </source>
</evidence>
<proteinExistence type="inferred from homology"/>
<organism evidence="7 8">
    <name type="scientific">Salinibacter ruber</name>
    <dbReference type="NCBI Taxonomy" id="146919"/>
    <lineage>
        <taxon>Bacteria</taxon>
        <taxon>Pseudomonadati</taxon>
        <taxon>Rhodothermota</taxon>
        <taxon>Rhodothermia</taxon>
        <taxon>Rhodothermales</taxon>
        <taxon>Salinibacteraceae</taxon>
        <taxon>Salinibacter</taxon>
    </lineage>
</organism>
<dbReference type="GO" id="GO:0004803">
    <property type="term" value="F:transposase activity"/>
    <property type="evidence" value="ECO:0007669"/>
    <property type="project" value="InterPro"/>
</dbReference>
<gene>
    <name evidence="7" type="ORF">GGP82_003534</name>
</gene>
<comment type="caution">
    <text evidence="7">The sequence shown here is derived from an EMBL/GenBank/DDBJ whole genome shotgun (WGS) entry which is preliminary data.</text>
</comment>
<name>A0A9X2ZPG9_9BACT</name>
<keyword evidence="3" id="KW-0815">Transposition</keyword>
<evidence type="ECO:0000256" key="4">
    <source>
        <dbReference type="ARBA" id="ARBA00023125"/>
    </source>
</evidence>
<dbReference type="GO" id="GO:0003677">
    <property type="term" value="F:DNA binding"/>
    <property type="evidence" value="ECO:0007669"/>
    <property type="project" value="UniProtKB-KW"/>
</dbReference>
<accession>A0A9X2ZPG9</accession>
<evidence type="ECO:0000313" key="8">
    <source>
        <dbReference type="Proteomes" id="UP001155034"/>
    </source>
</evidence>
<feature type="compositionally biased region" description="Basic and acidic residues" evidence="6">
    <location>
        <begin position="1"/>
        <end position="18"/>
    </location>
</feature>
<evidence type="ECO:0000256" key="1">
    <source>
        <dbReference type="ARBA" id="ARBA00002190"/>
    </source>
</evidence>
<keyword evidence="5" id="KW-0233">DNA recombination</keyword>
<dbReference type="EMBL" id="JANTYZ010000027">
    <property type="protein sequence ID" value="MCS3866951.1"/>
    <property type="molecule type" value="Genomic_DNA"/>
</dbReference>